<proteinExistence type="predicted"/>
<reference evidence="1" key="3">
    <citation type="submission" date="2020-06" db="EMBL/GenBank/DDBJ databases">
        <title>Helianthus annuus Genome sequencing and assembly Release 2.</title>
        <authorList>
            <person name="Gouzy J."/>
            <person name="Langlade N."/>
            <person name="Munos S."/>
        </authorList>
    </citation>
    <scope>NUCLEOTIDE SEQUENCE</scope>
    <source>
        <tissue evidence="1">Leaves</tissue>
    </source>
</reference>
<dbReference type="EMBL" id="MNCJ02000322">
    <property type="protein sequence ID" value="KAF5798005.1"/>
    <property type="molecule type" value="Genomic_DNA"/>
</dbReference>
<dbReference type="AlphaFoldDB" id="A0A251VDI8"/>
<accession>A0A251VDI8</accession>
<protein>
    <submittedName>
        <fullName evidence="2">Uncharacterized protein</fullName>
    </submittedName>
</protein>
<dbReference type="Gramene" id="mRNA:HanXRQr2_Chr07g0287621">
    <property type="protein sequence ID" value="CDS:HanXRQr2_Chr07g0287621.1"/>
    <property type="gene ID" value="HanXRQr2_Chr07g0287621"/>
</dbReference>
<name>A0A251VDI8_HELAN</name>
<keyword evidence="3" id="KW-1185">Reference proteome</keyword>
<sequence length="59" mass="6499">MGISVCTPIPLTTASTLCTTTCKSTLPHMTPHPSHNNLILPTTQNIHQPFIHPHSFPFH</sequence>
<reference evidence="2" key="2">
    <citation type="submission" date="2017-02" db="EMBL/GenBank/DDBJ databases">
        <title>Sunflower complete genome.</title>
        <authorList>
            <person name="Langlade N."/>
            <person name="Munos S."/>
        </authorList>
    </citation>
    <scope>NUCLEOTIDE SEQUENCE [LARGE SCALE GENOMIC DNA]</scope>
    <source>
        <tissue evidence="2">Leaves</tissue>
    </source>
</reference>
<evidence type="ECO:0000313" key="2">
    <source>
        <dbReference type="EMBL" id="OTG33293.1"/>
    </source>
</evidence>
<evidence type="ECO:0000313" key="3">
    <source>
        <dbReference type="Proteomes" id="UP000215914"/>
    </source>
</evidence>
<dbReference type="InParanoid" id="A0A251VDI8"/>
<dbReference type="Proteomes" id="UP000215914">
    <property type="component" value="Chromosome 2"/>
</dbReference>
<evidence type="ECO:0000313" key="1">
    <source>
        <dbReference type="EMBL" id="KAF5798005.1"/>
    </source>
</evidence>
<organism evidence="2 3">
    <name type="scientific">Helianthus annuus</name>
    <name type="common">Common sunflower</name>
    <dbReference type="NCBI Taxonomy" id="4232"/>
    <lineage>
        <taxon>Eukaryota</taxon>
        <taxon>Viridiplantae</taxon>
        <taxon>Streptophyta</taxon>
        <taxon>Embryophyta</taxon>
        <taxon>Tracheophyta</taxon>
        <taxon>Spermatophyta</taxon>
        <taxon>Magnoliopsida</taxon>
        <taxon>eudicotyledons</taxon>
        <taxon>Gunneridae</taxon>
        <taxon>Pentapetalae</taxon>
        <taxon>asterids</taxon>
        <taxon>campanulids</taxon>
        <taxon>Asterales</taxon>
        <taxon>Asteraceae</taxon>
        <taxon>Asteroideae</taxon>
        <taxon>Heliantheae alliance</taxon>
        <taxon>Heliantheae</taxon>
        <taxon>Helianthus</taxon>
    </lineage>
</organism>
<dbReference type="EMBL" id="CM007891">
    <property type="protein sequence ID" value="OTG33293.1"/>
    <property type="molecule type" value="Genomic_DNA"/>
</dbReference>
<reference evidence="1 3" key="1">
    <citation type="journal article" date="2017" name="Nature">
        <title>The sunflower genome provides insights into oil metabolism, flowering and Asterid evolution.</title>
        <authorList>
            <person name="Badouin H."/>
            <person name="Gouzy J."/>
            <person name="Grassa C.J."/>
            <person name="Murat F."/>
            <person name="Staton S.E."/>
            <person name="Cottret L."/>
            <person name="Lelandais-Briere C."/>
            <person name="Owens G.L."/>
            <person name="Carrere S."/>
            <person name="Mayjonade B."/>
            <person name="Legrand L."/>
            <person name="Gill N."/>
            <person name="Kane N.C."/>
            <person name="Bowers J.E."/>
            <person name="Hubner S."/>
            <person name="Bellec A."/>
            <person name="Berard A."/>
            <person name="Berges H."/>
            <person name="Blanchet N."/>
            <person name="Boniface M.C."/>
            <person name="Brunel D."/>
            <person name="Catrice O."/>
            <person name="Chaidir N."/>
            <person name="Claudel C."/>
            <person name="Donnadieu C."/>
            <person name="Faraut T."/>
            <person name="Fievet G."/>
            <person name="Helmstetter N."/>
            <person name="King M."/>
            <person name="Knapp S.J."/>
            <person name="Lai Z."/>
            <person name="Le Paslier M.C."/>
            <person name="Lippi Y."/>
            <person name="Lorenzon L."/>
            <person name="Mandel J.R."/>
            <person name="Marage G."/>
            <person name="Marchand G."/>
            <person name="Marquand E."/>
            <person name="Bret-Mestries E."/>
            <person name="Morien E."/>
            <person name="Nambeesan S."/>
            <person name="Nguyen T."/>
            <person name="Pegot-Espagnet P."/>
            <person name="Pouilly N."/>
            <person name="Raftis F."/>
            <person name="Sallet E."/>
            <person name="Schiex T."/>
            <person name="Thomas J."/>
            <person name="Vandecasteele C."/>
            <person name="Vares D."/>
            <person name="Vear F."/>
            <person name="Vautrin S."/>
            <person name="Crespi M."/>
            <person name="Mangin B."/>
            <person name="Burke J.M."/>
            <person name="Salse J."/>
            <person name="Munos S."/>
            <person name="Vincourt P."/>
            <person name="Rieseberg L.H."/>
            <person name="Langlade N.B."/>
        </authorList>
    </citation>
    <scope>NUCLEOTIDE SEQUENCE [LARGE SCALE GENOMIC DNA]</scope>
    <source>
        <strain evidence="3">cv. SF193</strain>
        <tissue evidence="1">Leaves</tissue>
    </source>
</reference>
<gene>
    <name evidence="2" type="ORF">HannXRQ_Chr02g0033111</name>
    <name evidence="1" type="ORF">HanXRQr2_Chr07g0287621</name>
</gene>